<keyword evidence="2" id="KW-0813">Transport</keyword>
<evidence type="ECO:0000313" key="10">
    <source>
        <dbReference type="Proteomes" id="UP000199671"/>
    </source>
</evidence>
<dbReference type="GO" id="GO:0022857">
    <property type="term" value="F:transmembrane transporter activity"/>
    <property type="evidence" value="ECO:0007669"/>
    <property type="project" value="InterPro"/>
</dbReference>
<evidence type="ECO:0000256" key="6">
    <source>
        <dbReference type="ARBA" id="ARBA00023136"/>
    </source>
</evidence>
<dbReference type="InterPro" id="IPR036259">
    <property type="entry name" value="MFS_trans_sf"/>
</dbReference>
<feature type="transmembrane region" description="Helical" evidence="7">
    <location>
        <begin position="153"/>
        <end position="174"/>
    </location>
</feature>
<accession>A0A1G9V534</accession>
<dbReference type="OrthoDB" id="7375466at2"/>
<dbReference type="Proteomes" id="UP000199671">
    <property type="component" value="Unassembled WGS sequence"/>
</dbReference>
<dbReference type="PANTHER" id="PTHR42718:SF46">
    <property type="entry name" value="BLR6921 PROTEIN"/>
    <property type="match status" value="1"/>
</dbReference>
<dbReference type="PRINTS" id="PR01036">
    <property type="entry name" value="TCRTETB"/>
</dbReference>
<protein>
    <submittedName>
        <fullName evidence="9">Drug resistance transporter, EmrB/QacA subfamily</fullName>
    </submittedName>
</protein>
<feature type="transmembrane region" description="Helical" evidence="7">
    <location>
        <begin position="419"/>
        <end position="439"/>
    </location>
</feature>
<proteinExistence type="predicted"/>
<dbReference type="Gene3D" id="1.20.1250.20">
    <property type="entry name" value="MFS general substrate transporter like domains"/>
    <property type="match status" value="1"/>
</dbReference>
<reference evidence="9 10" key="1">
    <citation type="submission" date="2016-10" db="EMBL/GenBank/DDBJ databases">
        <authorList>
            <person name="de Groot N.N."/>
        </authorList>
    </citation>
    <scope>NUCLEOTIDE SEQUENCE [LARGE SCALE GENOMIC DNA]</scope>
    <source>
        <strain evidence="9 10">KPR-7B</strain>
    </source>
</reference>
<sequence>MTADSRTSTPTPTRKAPSPYRVAAVVMIGSFMSVLDGTIINVAIPALQRHFAAPDGALPAYSAVSWTVTGYALAVAAIIPLTDWGLKRIGARWMYIGSITLFTIASVLCALSPSLGFLIFMRVVQGLCGGCIMPVGTTLVARAAGPNNLGRMMSLMGVPMLIAPVMGPILGGWLVEVASWHWVFLINLPFGLAAAGLGLFLLPRDDDRGTVRLDVPGVVLMSPGLALTLWGVSNAGSGASLTAPMVWAPLVLGLAMVTAFVRRSLRAEHPLLDLTILRLRGYRNAILLAVFFQAAFTADLLLLPAYFQQVRGLGAMAAGFFIAPTGLGALISMPIASNLVDRLPAGRVVPFGMTAMFASVLALTQVGADTSLWWLGAVLTLQGLGIGGTMMPVSTAALQAVDREEVGNATTLFNIGQQVFGAVGIAIVSVLLALFLAATDSGAAAVAGELSGTELTTGLAQAAGAFGRAFWMPTISMALALFMAFRLPMRRDRATIPDVP</sequence>
<feature type="transmembrane region" description="Helical" evidence="7">
    <location>
        <begin position="286"/>
        <end position="307"/>
    </location>
</feature>
<evidence type="ECO:0000256" key="7">
    <source>
        <dbReference type="SAM" id="Phobius"/>
    </source>
</evidence>
<dbReference type="Pfam" id="PF07690">
    <property type="entry name" value="MFS_1"/>
    <property type="match status" value="1"/>
</dbReference>
<name>A0A1G9V534_9ACTO</name>
<dbReference type="SUPFAM" id="SSF103473">
    <property type="entry name" value="MFS general substrate transporter"/>
    <property type="match status" value="1"/>
</dbReference>
<keyword evidence="4 7" id="KW-0812">Transmembrane</keyword>
<dbReference type="EMBL" id="FNHU01000005">
    <property type="protein sequence ID" value="SDM66975.1"/>
    <property type="molecule type" value="Genomic_DNA"/>
</dbReference>
<feature type="transmembrane region" description="Helical" evidence="7">
    <location>
        <begin position="348"/>
        <end position="366"/>
    </location>
</feature>
<dbReference type="InterPro" id="IPR004638">
    <property type="entry name" value="EmrB-like"/>
</dbReference>
<organism evidence="9 10">
    <name type="scientific">Actinomyces ruminicola</name>
    <dbReference type="NCBI Taxonomy" id="332524"/>
    <lineage>
        <taxon>Bacteria</taxon>
        <taxon>Bacillati</taxon>
        <taxon>Actinomycetota</taxon>
        <taxon>Actinomycetes</taxon>
        <taxon>Actinomycetales</taxon>
        <taxon>Actinomycetaceae</taxon>
        <taxon>Actinomyces</taxon>
    </lineage>
</organism>
<evidence type="ECO:0000256" key="3">
    <source>
        <dbReference type="ARBA" id="ARBA00022475"/>
    </source>
</evidence>
<evidence type="ECO:0000256" key="2">
    <source>
        <dbReference type="ARBA" id="ARBA00022448"/>
    </source>
</evidence>
<dbReference type="InterPro" id="IPR020846">
    <property type="entry name" value="MFS_dom"/>
</dbReference>
<feature type="transmembrane region" description="Helical" evidence="7">
    <location>
        <begin position="213"/>
        <end position="233"/>
    </location>
</feature>
<feature type="transmembrane region" description="Helical" evidence="7">
    <location>
        <begin position="20"/>
        <end position="40"/>
    </location>
</feature>
<dbReference type="CDD" id="cd17503">
    <property type="entry name" value="MFS_LmrB_MDR_like"/>
    <property type="match status" value="1"/>
</dbReference>
<dbReference type="NCBIfam" id="TIGR00711">
    <property type="entry name" value="efflux_EmrB"/>
    <property type="match status" value="1"/>
</dbReference>
<feature type="transmembrane region" description="Helical" evidence="7">
    <location>
        <begin position="180"/>
        <end position="201"/>
    </location>
</feature>
<evidence type="ECO:0000256" key="5">
    <source>
        <dbReference type="ARBA" id="ARBA00022989"/>
    </source>
</evidence>
<dbReference type="AlphaFoldDB" id="A0A1G9V534"/>
<keyword evidence="6 7" id="KW-0472">Membrane</keyword>
<feature type="transmembrane region" description="Helical" evidence="7">
    <location>
        <begin position="93"/>
        <end position="113"/>
    </location>
</feature>
<evidence type="ECO:0000256" key="1">
    <source>
        <dbReference type="ARBA" id="ARBA00004651"/>
    </source>
</evidence>
<dbReference type="RefSeq" id="WP_092609405.1">
    <property type="nucleotide sequence ID" value="NZ_FNHU01000005.1"/>
</dbReference>
<feature type="transmembrane region" description="Helical" evidence="7">
    <location>
        <begin position="119"/>
        <end position="141"/>
    </location>
</feature>
<feature type="transmembrane region" description="Helical" evidence="7">
    <location>
        <begin position="313"/>
        <end position="336"/>
    </location>
</feature>
<feature type="transmembrane region" description="Helical" evidence="7">
    <location>
        <begin position="245"/>
        <end position="265"/>
    </location>
</feature>
<dbReference type="Gene3D" id="1.20.1720.10">
    <property type="entry name" value="Multidrug resistance protein D"/>
    <property type="match status" value="1"/>
</dbReference>
<dbReference type="GO" id="GO:0005886">
    <property type="term" value="C:plasma membrane"/>
    <property type="evidence" value="ECO:0007669"/>
    <property type="project" value="UniProtKB-SubCell"/>
</dbReference>
<keyword evidence="3" id="KW-1003">Cell membrane</keyword>
<feature type="transmembrane region" description="Helical" evidence="7">
    <location>
        <begin position="372"/>
        <end position="398"/>
    </location>
</feature>
<evidence type="ECO:0000256" key="4">
    <source>
        <dbReference type="ARBA" id="ARBA00022692"/>
    </source>
</evidence>
<evidence type="ECO:0000259" key="8">
    <source>
        <dbReference type="PROSITE" id="PS50850"/>
    </source>
</evidence>
<feature type="transmembrane region" description="Helical" evidence="7">
    <location>
        <begin position="459"/>
        <end position="485"/>
    </location>
</feature>
<feature type="transmembrane region" description="Helical" evidence="7">
    <location>
        <begin position="60"/>
        <end position="81"/>
    </location>
</feature>
<gene>
    <name evidence="9" type="ORF">SAMN04487766_10594</name>
</gene>
<keyword evidence="5 7" id="KW-1133">Transmembrane helix</keyword>
<dbReference type="PROSITE" id="PS50850">
    <property type="entry name" value="MFS"/>
    <property type="match status" value="1"/>
</dbReference>
<dbReference type="PANTHER" id="PTHR42718">
    <property type="entry name" value="MAJOR FACILITATOR SUPERFAMILY MULTIDRUG TRANSPORTER MFSC"/>
    <property type="match status" value="1"/>
</dbReference>
<feature type="domain" description="Major facilitator superfamily (MFS) profile" evidence="8">
    <location>
        <begin position="22"/>
        <end position="492"/>
    </location>
</feature>
<evidence type="ECO:0000313" key="9">
    <source>
        <dbReference type="EMBL" id="SDM66975.1"/>
    </source>
</evidence>
<comment type="subcellular location">
    <subcellularLocation>
        <location evidence="1">Cell membrane</location>
        <topology evidence="1">Multi-pass membrane protein</topology>
    </subcellularLocation>
</comment>
<dbReference type="InterPro" id="IPR011701">
    <property type="entry name" value="MFS"/>
</dbReference>